<proteinExistence type="inferred from homology"/>
<dbReference type="AlphaFoldDB" id="A0A7E4WE39"/>
<protein>
    <recommendedName>
        <fullName evidence="2">valine--tRNA ligase</fullName>
        <ecNumber evidence="2">6.1.1.9</ecNumber>
    </recommendedName>
    <alternativeName>
        <fullName evidence="8">Valyl-tRNA synthetase</fullName>
    </alternativeName>
</protein>
<reference evidence="9" key="1">
    <citation type="journal article" date="2013" name="Genetics">
        <title>The draft genome and transcriptome of Panagrellus redivivus are shaped by the harsh demands of a free-living lifestyle.</title>
        <authorList>
            <person name="Srinivasan J."/>
            <person name="Dillman A.R."/>
            <person name="Macchietto M.G."/>
            <person name="Heikkinen L."/>
            <person name="Lakso M."/>
            <person name="Fracchia K.M."/>
            <person name="Antoshechkin I."/>
            <person name="Mortazavi A."/>
            <person name="Wong G."/>
            <person name="Sternberg P.W."/>
        </authorList>
    </citation>
    <scope>NUCLEOTIDE SEQUENCE [LARGE SCALE GENOMIC DNA]</scope>
    <source>
        <strain evidence="9">MT8872</strain>
    </source>
</reference>
<evidence type="ECO:0000256" key="6">
    <source>
        <dbReference type="ARBA" id="ARBA00022917"/>
    </source>
</evidence>
<dbReference type="GO" id="GO:0006438">
    <property type="term" value="P:valyl-tRNA aminoacylation"/>
    <property type="evidence" value="ECO:0007669"/>
    <property type="project" value="InterPro"/>
</dbReference>
<evidence type="ECO:0000256" key="7">
    <source>
        <dbReference type="ARBA" id="ARBA00023146"/>
    </source>
</evidence>
<name>A0A7E4WE39_PANRE</name>
<evidence type="ECO:0000256" key="3">
    <source>
        <dbReference type="ARBA" id="ARBA00022598"/>
    </source>
</evidence>
<comment type="similarity">
    <text evidence="1">Belongs to the class-I aminoacyl-tRNA synthetase family.</text>
</comment>
<keyword evidence="3" id="KW-0436">Ligase</keyword>
<keyword evidence="4" id="KW-0547">Nucleotide-binding</keyword>
<dbReference type="Proteomes" id="UP000492821">
    <property type="component" value="Unassembled WGS sequence"/>
</dbReference>
<dbReference type="PANTHER" id="PTHR11946:SF109">
    <property type="entry name" value="VALINE--TRNA LIGASE"/>
    <property type="match status" value="1"/>
</dbReference>
<dbReference type="GO" id="GO:0005524">
    <property type="term" value="F:ATP binding"/>
    <property type="evidence" value="ECO:0007669"/>
    <property type="project" value="UniProtKB-KW"/>
</dbReference>
<keyword evidence="7" id="KW-0030">Aminoacyl-tRNA synthetase</keyword>
<evidence type="ECO:0000256" key="1">
    <source>
        <dbReference type="ARBA" id="ARBA00005594"/>
    </source>
</evidence>
<dbReference type="EC" id="6.1.1.9" evidence="2"/>
<keyword evidence="9" id="KW-1185">Reference proteome</keyword>
<dbReference type="GO" id="GO:0005829">
    <property type="term" value="C:cytosol"/>
    <property type="evidence" value="ECO:0007669"/>
    <property type="project" value="TreeGrafter"/>
</dbReference>
<evidence type="ECO:0000256" key="2">
    <source>
        <dbReference type="ARBA" id="ARBA00013169"/>
    </source>
</evidence>
<keyword evidence="5" id="KW-0067">ATP-binding</keyword>
<accession>A0A7E4WE39</accession>
<evidence type="ECO:0000256" key="5">
    <source>
        <dbReference type="ARBA" id="ARBA00022840"/>
    </source>
</evidence>
<evidence type="ECO:0000256" key="4">
    <source>
        <dbReference type="ARBA" id="ARBA00022741"/>
    </source>
</evidence>
<dbReference type="GO" id="GO:0004832">
    <property type="term" value="F:valine-tRNA ligase activity"/>
    <property type="evidence" value="ECO:0007669"/>
    <property type="project" value="UniProtKB-EC"/>
</dbReference>
<evidence type="ECO:0000256" key="8">
    <source>
        <dbReference type="ARBA" id="ARBA00029936"/>
    </source>
</evidence>
<dbReference type="PANTHER" id="PTHR11946">
    <property type="entry name" value="VALYL-TRNA SYNTHETASES"/>
    <property type="match status" value="1"/>
</dbReference>
<dbReference type="WBParaSite" id="Pan_g9680.t1">
    <property type="protein sequence ID" value="Pan_g9680.t1"/>
    <property type="gene ID" value="Pan_g9680"/>
</dbReference>
<reference evidence="10" key="2">
    <citation type="submission" date="2020-10" db="UniProtKB">
        <authorList>
            <consortium name="WormBaseParasite"/>
        </authorList>
    </citation>
    <scope>IDENTIFICATION</scope>
</reference>
<keyword evidence="6" id="KW-0648">Protein biosynthesis</keyword>
<sequence>MSFVAARLLLNSQFENGNFDQKELTVAKAGQTRDYAQSIPGDGTDALRFALMAYTSQSRDDVLRVQGLLQQKLASVSLLVSKRGQCKCNGYNWYLYQVSKCIFNRISKVQKSYLVLSE</sequence>
<evidence type="ECO:0000313" key="10">
    <source>
        <dbReference type="WBParaSite" id="Pan_g9680.t1"/>
    </source>
</evidence>
<evidence type="ECO:0000313" key="9">
    <source>
        <dbReference type="Proteomes" id="UP000492821"/>
    </source>
</evidence>
<organism evidence="9 10">
    <name type="scientific">Panagrellus redivivus</name>
    <name type="common">Microworm</name>
    <dbReference type="NCBI Taxonomy" id="6233"/>
    <lineage>
        <taxon>Eukaryota</taxon>
        <taxon>Metazoa</taxon>
        <taxon>Ecdysozoa</taxon>
        <taxon>Nematoda</taxon>
        <taxon>Chromadorea</taxon>
        <taxon>Rhabditida</taxon>
        <taxon>Tylenchina</taxon>
        <taxon>Panagrolaimomorpha</taxon>
        <taxon>Panagrolaimoidea</taxon>
        <taxon>Panagrolaimidae</taxon>
        <taxon>Panagrellus</taxon>
    </lineage>
</organism>
<dbReference type="InterPro" id="IPR002303">
    <property type="entry name" value="Valyl-tRNA_ligase"/>
</dbReference>